<feature type="transmembrane region" description="Helical" evidence="4">
    <location>
        <begin position="30"/>
        <end position="48"/>
    </location>
</feature>
<keyword evidence="2" id="KW-0238">DNA-binding</keyword>
<feature type="transmembrane region" description="Helical" evidence="4">
    <location>
        <begin position="6"/>
        <end position="23"/>
    </location>
</feature>
<dbReference type="SMART" id="SM00342">
    <property type="entry name" value="HTH_ARAC"/>
    <property type="match status" value="1"/>
</dbReference>
<name>A0ABT7EIE9_9GAMM</name>
<keyword evidence="1" id="KW-0805">Transcription regulation</keyword>
<feature type="domain" description="HTH araC/xylS-type" evidence="5">
    <location>
        <begin position="242"/>
        <end position="344"/>
    </location>
</feature>
<evidence type="ECO:0000313" key="6">
    <source>
        <dbReference type="EMBL" id="MDK2594824.1"/>
    </source>
</evidence>
<dbReference type="PROSITE" id="PS00041">
    <property type="entry name" value="HTH_ARAC_FAMILY_1"/>
    <property type="match status" value="1"/>
</dbReference>
<keyword evidence="7" id="KW-1185">Reference proteome</keyword>
<comment type="caution">
    <text evidence="6">The sequence shown here is derived from an EMBL/GenBank/DDBJ whole genome shotgun (WGS) entry which is preliminary data.</text>
</comment>
<dbReference type="InterPro" id="IPR018060">
    <property type="entry name" value="HTH_AraC"/>
</dbReference>
<evidence type="ECO:0000256" key="2">
    <source>
        <dbReference type="ARBA" id="ARBA00023125"/>
    </source>
</evidence>
<gene>
    <name evidence="6" type="ORF">QNM18_07105</name>
</gene>
<sequence length="350" mass="39899">MDLLKIAQLVTVVLCLAFAIIHYRLRKTHVLHLAFAFFCASSSMHIAYKLTDHYLSPYHHLIGILGFATCSGYWLFSRAFFRKAKPINRHHLLFVGLLGACLILRHLLRFSEKMWLLDTNWLPVLITVLSEAIAIFSSGMLILAFWEGYRVLHNATAIQHKITTIYLSSFMICIVSVMLVAAALPTGFLAGTGRDWLVVFAYTLILTSTHGLIRFRQQRLNLQEKNTEPNLEEEITLASQIQTLLVEEKRFLESSLRVADIARELDVPEYRIRAIMLNSFNAKNFNHYVNQMRIEYAKTLLSAPDKQDWPVLVVGIESGFASAAPFTRAFKEFAGCTPGQYRKQQLATRS</sequence>
<feature type="transmembrane region" description="Helical" evidence="4">
    <location>
        <begin position="92"/>
        <end position="108"/>
    </location>
</feature>
<keyword evidence="3" id="KW-0804">Transcription</keyword>
<dbReference type="RefSeq" id="WP_284136752.1">
    <property type="nucleotide sequence ID" value="NZ_JASJUT010000002.1"/>
</dbReference>
<reference evidence="6 7" key="1">
    <citation type="submission" date="2023-05" db="EMBL/GenBank/DDBJ databases">
        <title>Pseudoalteromonas ardens sp. nov., Pseudoalteromonas obscura sp. nov., and Pseudoalteromonas umbrosa sp. nov., isolated from the coral Montipora capitata.</title>
        <authorList>
            <person name="Thomas E.M."/>
            <person name="Smith E.M."/>
            <person name="Papke E."/>
            <person name="Shlafstein M.D."/>
            <person name="Oline D.K."/>
            <person name="Videau P."/>
            <person name="Saw J.H."/>
            <person name="Strangman W.K."/>
            <person name="Ushijima B."/>
        </authorList>
    </citation>
    <scope>NUCLEOTIDE SEQUENCE [LARGE SCALE GENOMIC DNA]</scope>
    <source>
        <strain evidence="6 7">P94</strain>
    </source>
</reference>
<evidence type="ECO:0000256" key="3">
    <source>
        <dbReference type="ARBA" id="ARBA00023163"/>
    </source>
</evidence>
<dbReference type="SUPFAM" id="SSF46689">
    <property type="entry name" value="Homeodomain-like"/>
    <property type="match status" value="1"/>
</dbReference>
<dbReference type="PANTHER" id="PTHR43280">
    <property type="entry name" value="ARAC-FAMILY TRANSCRIPTIONAL REGULATOR"/>
    <property type="match status" value="1"/>
</dbReference>
<proteinExistence type="predicted"/>
<evidence type="ECO:0000313" key="7">
    <source>
        <dbReference type="Proteomes" id="UP001231915"/>
    </source>
</evidence>
<protein>
    <submittedName>
        <fullName evidence="6">Helix-turn-helix transcriptional regulator</fullName>
    </submittedName>
</protein>
<accession>A0ABT7EIE9</accession>
<feature type="transmembrane region" description="Helical" evidence="4">
    <location>
        <begin position="165"/>
        <end position="184"/>
    </location>
</feature>
<dbReference type="Proteomes" id="UP001231915">
    <property type="component" value="Unassembled WGS sequence"/>
</dbReference>
<keyword evidence="4" id="KW-0472">Membrane</keyword>
<feature type="transmembrane region" description="Helical" evidence="4">
    <location>
        <begin position="196"/>
        <end position="215"/>
    </location>
</feature>
<evidence type="ECO:0000259" key="5">
    <source>
        <dbReference type="PROSITE" id="PS01124"/>
    </source>
</evidence>
<dbReference type="PANTHER" id="PTHR43280:SF29">
    <property type="entry name" value="ARAC-FAMILY TRANSCRIPTIONAL REGULATOR"/>
    <property type="match status" value="1"/>
</dbReference>
<keyword evidence="4" id="KW-0812">Transmembrane</keyword>
<feature type="transmembrane region" description="Helical" evidence="4">
    <location>
        <begin position="60"/>
        <end position="80"/>
    </location>
</feature>
<dbReference type="InterPro" id="IPR018062">
    <property type="entry name" value="HTH_AraC-typ_CS"/>
</dbReference>
<dbReference type="Gene3D" id="1.10.10.60">
    <property type="entry name" value="Homeodomain-like"/>
    <property type="match status" value="1"/>
</dbReference>
<keyword evidence="4" id="KW-1133">Transmembrane helix</keyword>
<organism evidence="6 7">
    <name type="scientific">Pseudoalteromonas obscura</name>
    <dbReference type="NCBI Taxonomy" id="3048491"/>
    <lineage>
        <taxon>Bacteria</taxon>
        <taxon>Pseudomonadati</taxon>
        <taxon>Pseudomonadota</taxon>
        <taxon>Gammaproteobacteria</taxon>
        <taxon>Alteromonadales</taxon>
        <taxon>Pseudoalteromonadaceae</taxon>
        <taxon>Pseudoalteromonas</taxon>
    </lineage>
</organism>
<dbReference type="PROSITE" id="PS01124">
    <property type="entry name" value="HTH_ARAC_FAMILY_2"/>
    <property type="match status" value="1"/>
</dbReference>
<dbReference type="Pfam" id="PF12833">
    <property type="entry name" value="HTH_18"/>
    <property type="match status" value="1"/>
</dbReference>
<feature type="transmembrane region" description="Helical" evidence="4">
    <location>
        <begin position="120"/>
        <end position="145"/>
    </location>
</feature>
<dbReference type="EMBL" id="JASJUT010000002">
    <property type="protein sequence ID" value="MDK2594824.1"/>
    <property type="molecule type" value="Genomic_DNA"/>
</dbReference>
<evidence type="ECO:0000256" key="4">
    <source>
        <dbReference type="SAM" id="Phobius"/>
    </source>
</evidence>
<dbReference type="InterPro" id="IPR009057">
    <property type="entry name" value="Homeodomain-like_sf"/>
</dbReference>
<evidence type="ECO:0000256" key="1">
    <source>
        <dbReference type="ARBA" id="ARBA00023015"/>
    </source>
</evidence>